<comment type="caution">
    <text evidence="1">The sequence shown here is derived from an EMBL/GenBank/DDBJ whole genome shotgun (WGS) entry which is preliminary data.</text>
</comment>
<gene>
    <name evidence="1" type="ORF">Cme02nite_26990</name>
</gene>
<dbReference type="Proteomes" id="UP000660339">
    <property type="component" value="Unassembled WGS sequence"/>
</dbReference>
<sequence length="152" mass="16178">MAIIVALAGIGGGVAALVTYNEATKIDRSNPKVVLDEYLRAALITKDEVGVNLHVCGNPAGLVPITILREEFDRRERDFGVVVLVTWGAITGAVNEEESTVTTTLTISGRKDGAVISKRSEVWRFGLVSEDGWRVCAAERVAEPTPSASASP</sequence>
<organism evidence="1 2">
    <name type="scientific">Catellatospora methionotrophica</name>
    <dbReference type="NCBI Taxonomy" id="121620"/>
    <lineage>
        <taxon>Bacteria</taxon>
        <taxon>Bacillati</taxon>
        <taxon>Actinomycetota</taxon>
        <taxon>Actinomycetes</taxon>
        <taxon>Micromonosporales</taxon>
        <taxon>Micromonosporaceae</taxon>
        <taxon>Catellatospora</taxon>
    </lineage>
</organism>
<dbReference type="RefSeq" id="WP_166388468.1">
    <property type="nucleotide sequence ID" value="NZ_BAAATT010000001.1"/>
</dbReference>
<evidence type="ECO:0000313" key="1">
    <source>
        <dbReference type="EMBL" id="GIG14367.1"/>
    </source>
</evidence>
<keyword evidence="2" id="KW-1185">Reference proteome</keyword>
<reference evidence="1" key="1">
    <citation type="submission" date="2021-01" db="EMBL/GenBank/DDBJ databases">
        <title>Whole genome shotgun sequence of Catellatospora methionotrophica NBRC 14553.</title>
        <authorList>
            <person name="Komaki H."/>
            <person name="Tamura T."/>
        </authorList>
    </citation>
    <scope>NUCLEOTIDE SEQUENCE</scope>
    <source>
        <strain evidence="1">NBRC 14553</strain>
    </source>
</reference>
<accession>A0A8J3L4N5</accession>
<name>A0A8J3L4N5_9ACTN</name>
<evidence type="ECO:0000313" key="2">
    <source>
        <dbReference type="Proteomes" id="UP000660339"/>
    </source>
</evidence>
<protein>
    <submittedName>
        <fullName evidence="1">Uncharacterized protein</fullName>
    </submittedName>
</protein>
<proteinExistence type="predicted"/>
<dbReference type="EMBL" id="BONJ01000011">
    <property type="protein sequence ID" value="GIG14367.1"/>
    <property type="molecule type" value="Genomic_DNA"/>
</dbReference>
<dbReference type="AlphaFoldDB" id="A0A8J3L4N5"/>